<evidence type="ECO:0000313" key="5">
    <source>
        <dbReference type="Proteomes" id="UP001162131"/>
    </source>
</evidence>
<feature type="domain" description="K Homology" evidence="3">
    <location>
        <begin position="81"/>
        <end position="149"/>
    </location>
</feature>
<dbReference type="GO" id="GO:0003723">
    <property type="term" value="F:RNA binding"/>
    <property type="evidence" value="ECO:0007669"/>
    <property type="project" value="UniProtKB-UniRule"/>
</dbReference>
<dbReference type="Gene3D" id="3.30.1370.10">
    <property type="entry name" value="K Homology domain, type 1"/>
    <property type="match status" value="1"/>
</dbReference>
<dbReference type="AlphaFoldDB" id="A0AAU9IBK8"/>
<dbReference type="EMBL" id="CAJZBQ010000002">
    <property type="protein sequence ID" value="CAG9310687.1"/>
    <property type="molecule type" value="Genomic_DNA"/>
</dbReference>
<dbReference type="PANTHER" id="PTHR10288">
    <property type="entry name" value="KH DOMAIN CONTAINING RNA BINDING PROTEIN"/>
    <property type="match status" value="1"/>
</dbReference>
<protein>
    <recommendedName>
        <fullName evidence="3">K Homology domain-containing protein</fullName>
    </recommendedName>
</protein>
<dbReference type="InterPro" id="IPR004087">
    <property type="entry name" value="KH_dom"/>
</dbReference>
<dbReference type="InterPro" id="IPR004088">
    <property type="entry name" value="KH_dom_type_1"/>
</dbReference>
<comment type="caution">
    <text evidence="4">The sequence shown here is derived from an EMBL/GenBank/DDBJ whole genome shotgun (WGS) entry which is preliminary data.</text>
</comment>
<dbReference type="InterPro" id="IPR036612">
    <property type="entry name" value="KH_dom_type_1_sf"/>
</dbReference>
<organism evidence="4 5">
    <name type="scientific">Blepharisma stoltei</name>
    <dbReference type="NCBI Taxonomy" id="1481888"/>
    <lineage>
        <taxon>Eukaryota</taxon>
        <taxon>Sar</taxon>
        <taxon>Alveolata</taxon>
        <taxon>Ciliophora</taxon>
        <taxon>Postciliodesmatophora</taxon>
        <taxon>Heterotrichea</taxon>
        <taxon>Heterotrichida</taxon>
        <taxon>Blepharismidae</taxon>
        <taxon>Blepharisma</taxon>
    </lineage>
</organism>
<evidence type="ECO:0000256" key="2">
    <source>
        <dbReference type="PROSITE-ProRule" id="PRU00117"/>
    </source>
</evidence>
<evidence type="ECO:0000256" key="1">
    <source>
        <dbReference type="ARBA" id="ARBA00022737"/>
    </source>
</evidence>
<dbReference type="CDD" id="cd00105">
    <property type="entry name" value="KH-I"/>
    <property type="match status" value="1"/>
</dbReference>
<evidence type="ECO:0000313" key="4">
    <source>
        <dbReference type="EMBL" id="CAG9310687.1"/>
    </source>
</evidence>
<accession>A0AAU9IBK8</accession>
<keyword evidence="1" id="KW-0677">Repeat</keyword>
<dbReference type="SUPFAM" id="SSF54791">
    <property type="entry name" value="Eukaryotic type KH-domain (KH-domain type I)"/>
    <property type="match status" value="1"/>
</dbReference>
<sequence length="162" mass="18130">MKSWRAGEAEQKVLCILFPKDLKDRLESLKQEFIVQSRVSNIEIKDSHFDNAIEVLIIGDRNTIVSACSVIFSSFIPDPLSETRMDILVPEKSVGKIIGKKGKNIEMIRQNTGTNIIFAKYSTALKVGKIDGTFEGILKAVQQIIDIIYEKPKRSGSVNFGK</sequence>
<dbReference type="Proteomes" id="UP001162131">
    <property type="component" value="Unassembled WGS sequence"/>
</dbReference>
<reference evidence="4" key="1">
    <citation type="submission" date="2021-09" db="EMBL/GenBank/DDBJ databases">
        <authorList>
            <consortium name="AG Swart"/>
            <person name="Singh M."/>
            <person name="Singh A."/>
            <person name="Seah K."/>
            <person name="Emmerich C."/>
        </authorList>
    </citation>
    <scope>NUCLEOTIDE SEQUENCE</scope>
    <source>
        <strain evidence="4">ATCC30299</strain>
    </source>
</reference>
<keyword evidence="5" id="KW-1185">Reference proteome</keyword>
<name>A0AAU9IBK8_9CILI</name>
<dbReference type="SMART" id="SM00322">
    <property type="entry name" value="KH"/>
    <property type="match status" value="1"/>
</dbReference>
<dbReference type="Pfam" id="PF00013">
    <property type="entry name" value="KH_1"/>
    <property type="match status" value="1"/>
</dbReference>
<dbReference type="PROSITE" id="PS50084">
    <property type="entry name" value="KH_TYPE_1"/>
    <property type="match status" value="1"/>
</dbReference>
<proteinExistence type="predicted"/>
<gene>
    <name evidence="4" type="ORF">BSTOLATCC_MIC1527</name>
</gene>
<keyword evidence="2" id="KW-0694">RNA-binding</keyword>
<evidence type="ECO:0000259" key="3">
    <source>
        <dbReference type="SMART" id="SM00322"/>
    </source>
</evidence>